<feature type="transmembrane region" description="Helical" evidence="1">
    <location>
        <begin position="103"/>
        <end position="122"/>
    </location>
</feature>
<reference evidence="2 3" key="1">
    <citation type="submission" date="2016-01" db="EMBL/GenBank/DDBJ databases">
        <title>Characterization of the Clostridium difficile lineages that are prevalent in Hong Kong and China.</title>
        <authorList>
            <person name="Kwok J.S.-L."/>
            <person name="Lam W.-Y."/>
            <person name="Ip M."/>
            <person name="Chan T.-F."/>
            <person name="Hawkey P.M."/>
            <person name="Tsui S.K.-W."/>
        </authorList>
    </citation>
    <scope>NUCLEOTIDE SEQUENCE [LARGE SCALE GENOMIC DNA]</scope>
    <source>
        <strain evidence="2 3">300064</strain>
    </source>
</reference>
<evidence type="ECO:0000313" key="3">
    <source>
        <dbReference type="Proteomes" id="UP000238081"/>
    </source>
</evidence>
<comment type="caution">
    <text evidence="2">The sequence shown here is derived from an EMBL/GenBank/DDBJ whole genome shotgun (WGS) entry which is preliminary data.</text>
</comment>
<feature type="transmembrane region" description="Helical" evidence="1">
    <location>
        <begin position="68"/>
        <end position="91"/>
    </location>
</feature>
<keyword evidence="1" id="KW-0812">Transmembrane</keyword>
<dbReference type="EMBL" id="LRDH01000182">
    <property type="protein sequence ID" value="PPV11867.1"/>
    <property type="molecule type" value="Genomic_DNA"/>
</dbReference>
<proteinExistence type="predicted"/>
<dbReference type="RefSeq" id="WP_104675722.1">
    <property type="nucleotide sequence ID" value="NZ_JBFNYG010000011.1"/>
</dbReference>
<gene>
    <name evidence="2" type="ORF">AWN73_20405</name>
</gene>
<name>A0A2S7F4U4_CLOBU</name>
<keyword evidence="1" id="KW-0472">Membrane</keyword>
<evidence type="ECO:0000256" key="1">
    <source>
        <dbReference type="SAM" id="Phobius"/>
    </source>
</evidence>
<dbReference type="Proteomes" id="UP000238081">
    <property type="component" value="Unassembled WGS sequence"/>
</dbReference>
<accession>A0A2S7F4U4</accession>
<organism evidence="2 3">
    <name type="scientific">Clostridium butyricum</name>
    <dbReference type="NCBI Taxonomy" id="1492"/>
    <lineage>
        <taxon>Bacteria</taxon>
        <taxon>Bacillati</taxon>
        <taxon>Bacillota</taxon>
        <taxon>Clostridia</taxon>
        <taxon>Eubacteriales</taxon>
        <taxon>Clostridiaceae</taxon>
        <taxon>Clostridium</taxon>
    </lineage>
</organism>
<protein>
    <submittedName>
        <fullName evidence="2">Uncharacterized protein</fullName>
    </submittedName>
</protein>
<keyword evidence="1" id="KW-1133">Transmembrane helix</keyword>
<dbReference type="AlphaFoldDB" id="A0A2S7F4U4"/>
<evidence type="ECO:0000313" key="2">
    <source>
        <dbReference type="EMBL" id="PPV11867.1"/>
    </source>
</evidence>
<sequence length="133" mass="15278">MSSKIIMVIGNLCFFLLFNCVCRRCSAYFPKSKCKKYVNIRNNRVADILIAKAISRDKFVEKYDYNKMSVIGIISYIFLGIPNLCTLILGIMKELILDSKLEYLYKCSVITLAISCIIFLFISEINTSKCVNR</sequence>